<dbReference type="Pfam" id="PF03288">
    <property type="entry name" value="Pox_D5"/>
    <property type="match status" value="1"/>
</dbReference>
<feature type="domain" description="TraD/TraG TraM recognition site" evidence="3">
    <location>
        <begin position="383"/>
        <end position="462"/>
    </location>
</feature>
<dbReference type="InterPro" id="IPR032689">
    <property type="entry name" value="TraG-D_C"/>
</dbReference>
<dbReference type="EMBL" id="FOFD01000001">
    <property type="protein sequence ID" value="SEQ01301.1"/>
    <property type="molecule type" value="Genomic_DNA"/>
</dbReference>
<evidence type="ECO:0000259" key="3">
    <source>
        <dbReference type="Pfam" id="PF12696"/>
    </source>
</evidence>
<evidence type="ECO:0000256" key="1">
    <source>
        <dbReference type="SAM" id="MobiDB-lite"/>
    </source>
</evidence>
<dbReference type="PANTHER" id="PTHR30121">
    <property type="entry name" value="UNCHARACTERIZED PROTEIN YJGR-RELATED"/>
    <property type="match status" value="1"/>
</dbReference>
<feature type="domain" description="DNA primase/nucleoside triphosphatase C-terminal" evidence="2">
    <location>
        <begin position="934"/>
        <end position="992"/>
    </location>
</feature>
<organism evidence="4 5">
    <name type="scientific">Natrinema salaciae</name>
    <dbReference type="NCBI Taxonomy" id="1186196"/>
    <lineage>
        <taxon>Archaea</taxon>
        <taxon>Methanobacteriati</taxon>
        <taxon>Methanobacteriota</taxon>
        <taxon>Stenosarchaea group</taxon>
        <taxon>Halobacteria</taxon>
        <taxon>Halobacteriales</taxon>
        <taxon>Natrialbaceae</taxon>
        <taxon>Natrinema</taxon>
    </lineage>
</organism>
<dbReference type="InterPro" id="IPR004968">
    <property type="entry name" value="DNA_primase/NTPase_C"/>
</dbReference>
<evidence type="ECO:0000259" key="2">
    <source>
        <dbReference type="Pfam" id="PF03288"/>
    </source>
</evidence>
<keyword evidence="5" id="KW-1185">Reference proteome</keyword>
<dbReference type="AlphaFoldDB" id="A0A1H9CJQ8"/>
<dbReference type="SUPFAM" id="SSF52540">
    <property type="entry name" value="P-loop containing nucleoside triphosphate hydrolases"/>
    <property type="match status" value="1"/>
</dbReference>
<proteinExistence type="predicted"/>
<name>A0A1H9CJQ8_9EURY</name>
<evidence type="ECO:0000313" key="5">
    <source>
        <dbReference type="Proteomes" id="UP000199114"/>
    </source>
</evidence>
<dbReference type="RefSeq" id="WP_090614377.1">
    <property type="nucleotide sequence ID" value="NZ_FOFD01000001.1"/>
</dbReference>
<feature type="region of interest" description="Disordered" evidence="1">
    <location>
        <begin position="1"/>
        <end position="72"/>
    </location>
</feature>
<reference evidence="5" key="1">
    <citation type="submission" date="2016-10" db="EMBL/GenBank/DDBJ databases">
        <authorList>
            <person name="Varghese N."/>
            <person name="Submissions S."/>
        </authorList>
    </citation>
    <scope>NUCLEOTIDE SEQUENCE [LARGE SCALE GENOMIC DNA]</scope>
    <source>
        <strain evidence="5">DSM 25055</strain>
    </source>
</reference>
<feature type="compositionally biased region" description="Basic and acidic residues" evidence="1">
    <location>
        <begin position="40"/>
        <end position="49"/>
    </location>
</feature>
<dbReference type="Proteomes" id="UP000199114">
    <property type="component" value="Unassembled WGS sequence"/>
</dbReference>
<dbReference type="OrthoDB" id="214394at2157"/>
<dbReference type="Pfam" id="PF12696">
    <property type="entry name" value="TraG-D_C"/>
    <property type="match status" value="1"/>
</dbReference>
<evidence type="ECO:0000313" key="4">
    <source>
        <dbReference type="EMBL" id="SEQ01301.1"/>
    </source>
</evidence>
<dbReference type="CDD" id="cd01127">
    <property type="entry name" value="TrwB_TraG_TraD_VirD4"/>
    <property type="match status" value="1"/>
</dbReference>
<feature type="region of interest" description="Disordered" evidence="1">
    <location>
        <begin position="906"/>
        <end position="936"/>
    </location>
</feature>
<accession>A0A1H9CJQ8</accession>
<dbReference type="InterPro" id="IPR051162">
    <property type="entry name" value="T4SS_component"/>
</dbReference>
<feature type="compositionally biased region" description="Acidic residues" evidence="1">
    <location>
        <begin position="925"/>
        <end position="936"/>
    </location>
</feature>
<protein>
    <submittedName>
        <fullName evidence="4">AAA-like domain-containing protein</fullName>
    </submittedName>
</protein>
<dbReference type="PANTHER" id="PTHR30121:SF6">
    <property type="entry name" value="SLR6007 PROTEIN"/>
    <property type="match status" value="1"/>
</dbReference>
<sequence length="1027" mass="116320">MVFDRLFGRDREAASDRQPSEKSPTADVSDESLPVPVSTDTERTDHDAATEPPSQKTDPNEQYDIVDRNTTRVGGKPIITETVDEGTVAGPFVREMFEAGMDNSPAPLWVGYTEDPQTGFREAPLRFESLFRHTWIAGTTGYGKTTELLNMMVQWAYAGYGFTYFDPKGRDSRELLRMLPEHRLEDVVWIEPGSTTYEKTVGLNFLEAPECETTGEFENEVENRVENLKAVFDTSDYWGINMEAITESMARAMMKSEKPFSIIDMYFTLLNAERREDFALDVEDPYLREFCLEIANMEEETIRPLLKRIKSWVENSVIRRIIAHRESTIDFRDIIDNDRIVIVRTPVENTDIKKMVTLGVMRNLWSAIQRRSYELDTPPDPYFVLCDEFDDIASENLNIESMLARARSMRLSVTLASQYPSQFDEDTLKAMQNNCDNLLTFSVNDSDDAELLMKRFRDYTAEDLITTDQFKVWTQIPLSDGRYSEPVLIRTFPPYPPLRGTDDVDEIIEQSLERYGTDPLTDSEILRNLIYREYNEAASLDALTVDRVMAEAIRAVQLRADVRDQNGWVPVTGVDEEVLNRLESEDTTAELATDTDLEEFPDVRQESPLIDVDLSVRDETVVVRLTEEGEAVAEPETGTVRSAGGSEHDALLFDLEDTLTKLDFRVEILEQDGSDKPDGTAAHPEFDVEFALEAETTTPNRPAKVLQNLKRAQETGRIPMFVVRPGEDDLTEVATRLENILEPPIREMADGTEQFYNTDDLVTFGGGAVSRGGVTAVRPETDSQRTVWTRTDDERILSDGETEFIRISSGVGFSKDSVPAYYSYDRETDQYTVYERGETHVYDTSDDFDAEWTTIKRPFVPDSEFPDPEYDRDSYAIVILAEDGSAHLYRDGKTAALSNALETLTEQNTGIASETQSTTEQESREPDDDVELDPDSDGVGVFADRYLVPDSDGAIPKDDLYQAYSTWVAKHGLDSTNNVWFARKLSDHLDVGTDRRRVDGDRVNFYTGIALTEDGERLCEAATEGDE</sequence>
<feature type="compositionally biased region" description="Basic and acidic residues" evidence="1">
    <location>
        <begin position="1"/>
        <end position="20"/>
    </location>
</feature>
<dbReference type="InterPro" id="IPR027417">
    <property type="entry name" value="P-loop_NTPase"/>
</dbReference>
<gene>
    <name evidence="4" type="ORF">SAMN04489841_1070</name>
</gene>
<dbReference type="Gene3D" id="3.40.50.300">
    <property type="entry name" value="P-loop containing nucleotide triphosphate hydrolases"/>
    <property type="match status" value="2"/>
</dbReference>
<dbReference type="STRING" id="1186196.SAMN04489841_1070"/>